<keyword evidence="6" id="KW-1185">Reference proteome</keyword>
<dbReference type="EMBL" id="JBHFEH010000029">
    <property type="protein sequence ID" value="KAL2052084.1"/>
    <property type="molecule type" value="Genomic_DNA"/>
</dbReference>
<keyword evidence="4" id="KW-0862">Zinc</keyword>
<evidence type="ECO:0000313" key="5">
    <source>
        <dbReference type="EMBL" id="KAL2052084.1"/>
    </source>
</evidence>
<protein>
    <recommendedName>
        <fullName evidence="7">Guanine deaminase</fullName>
    </recommendedName>
</protein>
<evidence type="ECO:0000256" key="2">
    <source>
        <dbReference type="ARBA" id="ARBA00022723"/>
    </source>
</evidence>
<accession>A0ABR4B594</accession>
<dbReference type="InterPro" id="IPR011059">
    <property type="entry name" value="Metal-dep_hydrolase_composite"/>
</dbReference>
<organism evidence="5 6">
    <name type="scientific">Lepraria finkii</name>
    <dbReference type="NCBI Taxonomy" id="1340010"/>
    <lineage>
        <taxon>Eukaryota</taxon>
        <taxon>Fungi</taxon>
        <taxon>Dikarya</taxon>
        <taxon>Ascomycota</taxon>
        <taxon>Pezizomycotina</taxon>
        <taxon>Lecanoromycetes</taxon>
        <taxon>OSLEUM clade</taxon>
        <taxon>Lecanoromycetidae</taxon>
        <taxon>Lecanorales</taxon>
        <taxon>Lecanorineae</taxon>
        <taxon>Stereocaulaceae</taxon>
        <taxon>Lepraria</taxon>
    </lineage>
</organism>
<dbReference type="PANTHER" id="PTHR11271">
    <property type="entry name" value="GUANINE DEAMINASE"/>
    <property type="match status" value="1"/>
</dbReference>
<evidence type="ECO:0008006" key="7">
    <source>
        <dbReference type="Google" id="ProtNLM"/>
    </source>
</evidence>
<keyword evidence="3" id="KW-0378">Hydrolase</keyword>
<reference evidence="5 6" key="1">
    <citation type="submission" date="2024-09" db="EMBL/GenBank/DDBJ databases">
        <title>Rethinking Asexuality: The Enigmatic Case of Functional Sexual Genes in Lepraria (Stereocaulaceae).</title>
        <authorList>
            <person name="Doellman M."/>
            <person name="Sun Y."/>
            <person name="Barcenas-Pena A."/>
            <person name="Lumbsch H.T."/>
            <person name="Grewe F."/>
        </authorList>
    </citation>
    <scope>NUCLEOTIDE SEQUENCE [LARGE SCALE GENOMIC DNA]</scope>
    <source>
        <strain evidence="5 6">Grewe 0041</strain>
    </source>
</reference>
<dbReference type="SUPFAM" id="SSF51556">
    <property type="entry name" value="Metallo-dependent hydrolases"/>
    <property type="match status" value="1"/>
</dbReference>
<comment type="cofactor">
    <cofactor evidence="1">
        <name>Zn(2+)</name>
        <dbReference type="ChEBI" id="CHEBI:29105"/>
    </cofactor>
</comment>
<dbReference type="InterPro" id="IPR051607">
    <property type="entry name" value="Metallo-dep_hydrolases"/>
</dbReference>
<name>A0ABR4B594_9LECA</name>
<evidence type="ECO:0000256" key="4">
    <source>
        <dbReference type="ARBA" id="ARBA00022833"/>
    </source>
</evidence>
<comment type="caution">
    <text evidence="5">The sequence shown here is derived from an EMBL/GenBank/DDBJ whole genome shotgun (WGS) entry which is preliminary data.</text>
</comment>
<dbReference type="InterPro" id="IPR032466">
    <property type="entry name" value="Metal_Hydrolase"/>
</dbReference>
<dbReference type="PANTHER" id="PTHR11271:SF6">
    <property type="entry name" value="GUANINE DEAMINASE"/>
    <property type="match status" value="1"/>
</dbReference>
<evidence type="ECO:0000256" key="1">
    <source>
        <dbReference type="ARBA" id="ARBA00001947"/>
    </source>
</evidence>
<dbReference type="Proteomes" id="UP001590951">
    <property type="component" value="Unassembled WGS sequence"/>
</dbReference>
<evidence type="ECO:0000256" key="3">
    <source>
        <dbReference type="ARBA" id="ARBA00022801"/>
    </source>
</evidence>
<evidence type="ECO:0000313" key="6">
    <source>
        <dbReference type="Proteomes" id="UP001590951"/>
    </source>
</evidence>
<dbReference type="Gene3D" id="2.30.40.10">
    <property type="entry name" value="Urease, subunit C, domain 1"/>
    <property type="match status" value="1"/>
</dbReference>
<gene>
    <name evidence="5" type="ORF">ABVK25_007526</name>
</gene>
<proteinExistence type="predicted"/>
<sequence>MPPKLQKTIYTGTFLSTPSLGHLQILEHHAVGVDEDGIIRHISSLLDQSNESIYALAEIWGWGTKGYTVMEGAIEGNSWWFPGFVDTHIHASQYPNTGIIGKTTLLDWLSTYTFPLESSLSLPPPKPASSTQPA</sequence>
<keyword evidence="2" id="KW-0479">Metal-binding</keyword>
<dbReference type="Gene3D" id="3.20.20.140">
    <property type="entry name" value="Metal-dependent hydrolases"/>
    <property type="match status" value="1"/>
</dbReference>